<keyword evidence="1" id="KW-0378">Hydrolase</keyword>
<comment type="caution">
    <text evidence="3">The sequence shown here is derived from an EMBL/GenBank/DDBJ whole genome shotgun (WGS) entry which is preliminary data.</text>
</comment>
<dbReference type="SUPFAM" id="SSF53474">
    <property type="entry name" value="alpha/beta-Hydrolases"/>
    <property type="match status" value="2"/>
</dbReference>
<sequence length="493" mass="51771">MTAFVLVSGPFTGGWVWREVAGRLRAAGAEALPLSLTGMGDGPAGGPETDLETHVADVVRAVDACGAAEVVLVGHDYGIHPVLGAADRRPGRVARVVYLDSGMPGDGDAALALAPEGTVARDGFVAPPSGEGWARWGSLDGIPAEALDRLDRLAVPQPERTLTQPLRLAGAPFDRPTTGVLCTANGSGIAMVEMLVASGPPAFRVLADPRVGFLELATGHWPMLSAPGDLAEALLRAAADEGHRVEAPEHEAWPAHAGAFLLDVPERPRDRRGRVDLHLPEAEGPRPAVLFVHGGPVPPDRRPTPRDSPTLLGYARYVAGLGAVGATLDHRLHDLADYPRAAEDLAEAVDLVRADPRVDGDRIALWFLSAGGLLSADWLAAPPPWLRAVALSYPVLAPPSTWRAVHPRFRPVGAVAAASPPIVLSRAGLEHEVFATAVEEFLVAAGEAGAELDLVEVPLARHGFETLDHTEETRAAVARATRAVLGRLLPTAD</sequence>
<keyword evidence="4" id="KW-1185">Reference proteome</keyword>
<dbReference type="GO" id="GO:0080030">
    <property type="term" value="F:methyl indole-3-acetate esterase activity"/>
    <property type="evidence" value="ECO:0007669"/>
    <property type="project" value="TreeGrafter"/>
</dbReference>
<protein>
    <submittedName>
        <fullName evidence="3">Esterase</fullName>
    </submittedName>
</protein>
<dbReference type="PANTHER" id="PTHR10992">
    <property type="entry name" value="METHYLESTERASE FAMILY MEMBER"/>
    <property type="match status" value="1"/>
</dbReference>
<dbReference type="InterPro" id="IPR029058">
    <property type="entry name" value="AB_hydrolase_fold"/>
</dbReference>
<dbReference type="GO" id="GO:0080031">
    <property type="term" value="F:methyl salicylate esterase activity"/>
    <property type="evidence" value="ECO:0007669"/>
    <property type="project" value="TreeGrafter"/>
</dbReference>
<dbReference type="RefSeq" id="WP_046912491.1">
    <property type="nucleotide sequence ID" value="NZ_BAAAXG010000007.1"/>
</dbReference>
<gene>
    <name evidence="3" type="ORF">VO63_36590</name>
</gene>
<organism evidence="3 4">
    <name type="scientific">Streptomyces showdoensis</name>
    <dbReference type="NCBI Taxonomy" id="68268"/>
    <lineage>
        <taxon>Bacteria</taxon>
        <taxon>Bacillati</taxon>
        <taxon>Actinomycetota</taxon>
        <taxon>Actinomycetes</taxon>
        <taxon>Kitasatosporales</taxon>
        <taxon>Streptomycetaceae</taxon>
        <taxon>Streptomyces</taxon>
    </lineage>
</organism>
<evidence type="ECO:0000256" key="1">
    <source>
        <dbReference type="ARBA" id="ARBA00022801"/>
    </source>
</evidence>
<dbReference type="InterPro" id="IPR045889">
    <property type="entry name" value="MES/HNL"/>
</dbReference>
<evidence type="ECO:0000313" key="4">
    <source>
        <dbReference type="Proteomes" id="UP000265325"/>
    </source>
</evidence>
<dbReference type="AlphaFoldDB" id="A0A2P2GC49"/>
<accession>A0A2P2GC49</accession>
<feature type="domain" description="AB hydrolase-1" evidence="2">
    <location>
        <begin position="3"/>
        <end position="101"/>
    </location>
</feature>
<evidence type="ECO:0000313" key="3">
    <source>
        <dbReference type="EMBL" id="KKZ68997.1"/>
    </source>
</evidence>
<dbReference type="Pfam" id="PF00561">
    <property type="entry name" value="Abhydrolase_1"/>
    <property type="match status" value="1"/>
</dbReference>
<dbReference type="PANTHER" id="PTHR10992:SF1083">
    <property type="entry name" value="METHYLESTERASE 1"/>
    <property type="match status" value="1"/>
</dbReference>
<dbReference type="GO" id="GO:0080032">
    <property type="term" value="F:methyl jasmonate esterase activity"/>
    <property type="evidence" value="ECO:0007669"/>
    <property type="project" value="TreeGrafter"/>
</dbReference>
<dbReference type="Gene3D" id="3.40.50.1820">
    <property type="entry name" value="alpha/beta hydrolase"/>
    <property type="match status" value="2"/>
</dbReference>
<dbReference type="OrthoDB" id="9773549at2"/>
<dbReference type="InterPro" id="IPR000073">
    <property type="entry name" value="AB_hydrolase_1"/>
</dbReference>
<dbReference type="GO" id="GO:0009696">
    <property type="term" value="P:salicylic acid metabolic process"/>
    <property type="evidence" value="ECO:0007669"/>
    <property type="project" value="TreeGrafter"/>
</dbReference>
<proteinExistence type="predicted"/>
<evidence type="ECO:0000259" key="2">
    <source>
        <dbReference type="Pfam" id="PF00561"/>
    </source>
</evidence>
<name>A0A2P2GC49_STREW</name>
<dbReference type="Proteomes" id="UP000265325">
    <property type="component" value="Unassembled WGS sequence"/>
</dbReference>
<dbReference type="GO" id="GO:0009694">
    <property type="term" value="P:jasmonic acid metabolic process"/>
    <property type="evidence" value="ECO:0007669"/>
    <property type="project" value="TreeGrafter"/>
</dbReference>
<reference evidence="3 4" key="1">
    <citation type="submission" date="2015-05" db="EMBL/GenBank/DDBJ databases">
        <title>Draft Genome assembly of Streptomyces showdoensis.</title>
        <authorList>
            <person name="Thapa K.K."/>
            <person name="Metsa-Ketela M."/>
        </authorList>
    </citation>
    <scope>NUCLEOTIDE SEQUENCE [LARGE SCALE GENOMIC DNA]</scope>
    <source>
        <strain evidence="3 4">ATCC 15227</strain>
    </source>
</reference>
<dbReference type="EMBL" id="LAQS01000132">
    <property type="protein sequence ID" value="KKZ68997.1"/>
    <property type="molecule type" value="Genomic_DNA"/>
</dbReference>